<dbReference type="AlphaFoldDB" id="A0A645G065"/>
<accession>A0A645G065</accession>
<evidence type="ECO:0000313" key="1">
    <source>
        <dbReference type="EMBL" id="MPN19259.1"/>
    </source>
</evidence>
<reference evidence="1" key="1">
    <citation type="submission" date="2019-08" db="EMBL/GenBank/DDBJ databases">
        <authorList>
            <person name="Kucharzyk K."/>
            <person name="Murdoch R.W."/>
            <person name="Higgins S."/>
            <person name="Loffler F."/>
        </authorList>
    </citation>
    <scope>NUCLEOTIDE SEQUENCE</scope>
</reference>
<organism evidence="1">
    <name type="scientific">bioreactor metagenome</name>
    <dbReference type="NCBI Taxonomy" id="1076179"/>
    <lineage>
        <taxon>unclassified sequences</taxon>
        <taxon>metagenomes</taxon>
        <taxon>ecological metagenomes</taxon>
    </lineage>
</organism>
<evidence type="ECO:0008006" key="2">
    <source>
        <dbReference type="Google" id="ProtNLM"/>
    </source>
</evidence>
<comment type="caution">
    <text evidence="1">The sequence shown here is derived from an EMBL/GenBank/DDBJ whole genome shotgun (WGS) entry which is preliminary data.</text>
</comment>
<protein>
    <recommendedName>
        <fullName evidence="2">DNA primase</fullName>
    </recommendedName>
</protein>
<sequence>MARPELSNYILESGAEFKYPPYNEFTRQLKSCGDAGVALLKLESQSAAECSEAISAALYNEATARRAADDCINVLRQEDVLEKIYELEQQEKRAAPGSSKSDIAVRMLELQRELIKLRRGKA</sequence>
<gene>
    <name evidence="1" type="ORF">SDC9_166626</name>
</gene>
<name>A0A645G065_9ZZZZ</name>
<proteinExistence type="predicted"/>
<dbReference type="EMBL" id="VSSQ01066780">
    <property type="protein sequence ID" value="MPN19259.1"/>
    <property type="molecule type" value="Genomic_DNA"/>
</dbReference>